<proteinExistence type="inferred from homology"/>
<gene>
    <name evidence="6" type="primary">recF</name>
    <name evidence="8" type="ORF">KC685_04225</name>
</gene>
<keyword evidence="6" id="KW-0234">DNA repair</keyword>
<dbReference type="SUPFAM" id="SSF52540">
    <property type="entry name" value="P-loop containing nucleoside triphosphate hydrolases"/>
    <property type="match status" value="1"/>
</dbReference>
<evidence type="ECO:0000256" key="4">
    <source>
        <dbReference type="ARBA" id="ARBA00022840"/>
    </source>
</evidence>
<feature type="domain" description="RecF/RecN/SMC N-terminal" evidence="7">
    <location>
        <begin position="2"/>
        <end position="339"/>
    </location>
</feature>
<organism evidence="8 9">
    <name type="scientific">Candidatus Dojkabacteria bacterium</name>
    <dbReference type="NCBI Taxonomy" id="2099670"/>
    <lineage>
        <taxon>Bacteria</taxon>
        <taxon>Candidatus Dojkabacteria</taxon>
    </lineage>
</organism>
<dbReference type="Pfam" id="PF02463">
    <property type="entry name" value="SMC_N"/>
    <property type="match status" value="1"/>
</dbReference>
<dbReference type="InterPro" id="IPR042174">
    <property type="entry name" value="RecF_2"/>
</dbReference>
<dbReference type="GO" id="GO:0000731">
    <property type="term" value="P:DNA synthesis involved in DNA repair"/>
    <property type="evidence" value="ECO:0007669"/>
    <property type="project" value="TreeGrafter"/>
</dbReference>
<dbReference type="EMBL" id="JAGQLN010000017">
    <property type="protein sequence ID" value="MCA9377099.1"/>
    <property type="molecule type" value="Genomic_DNA"/>
</dbReference>
<reference evidence="8" key="2">
    <citation type="journal article" date="2021" name="Microbiome">
        <title>Successional dynamics and alternative stable states in a saline activated sludge microbial community over 9 years.</title>
        <authorList>
            <person name="Wang Y."/>
            <person name="Ye J."/>
            <person name="Ju F."/>
            <person name="Liu L."/>
            <person name="Boyd J.A."/>
            <person name="Deng Y."/>
            <person name="Parks D.H."/>
            <person name="Jiang X."/>
            <person name="Yin X."/>
            <person name="Woodcroft B.J."/>
            <person name="Tyson G.W."/>
            <person name="Hugenholtz P."/>
            <person name="Polz M.F."/>
            <person name="Zhang T."/>
        </authorList>
    </citation>
    <scope>NUCLEOTIDE SEQUENCE</scope>
    <source>
        <strain evidence="8">HKST-UBA17</strain>
    </source>
</reference>
<keyword evidence="1 6" id="KW-0963">Cytoplasm</keyword>
<evidence type="ECO:0000256" key="2">
    <source>
        <dbReference type="ARBA" id="ARBA00022705"/>
    </source>
</evidence>
<dbReference type="InterPro" id="IPR001238">
    <property type="entry name" value="DNA-binding_RecF"/>
</dbReference>
<dbReference type="PANTHER" id="PTHR32182">
    <property type="entry name" value="DNA REPLICATION AND REPAIR PROTEIN RECF"/>
    <property type="match status" value="1"/>
</dbReference>
<dbReference type="GO" id="GO:0006302">
    <property type="term" value="P:double-strand break repair"/>
    <property type="evidence" value="ECO:0007669"/>
    <property type="project" value="TreeGrafter"/>
</dbReference>
<evidence type="ECO:0000256" key="3">
    <source>
        <dbReference type="ARBA" id="ARBA00022741"/>
    </source>
</evidence>
<dbReference type="Gene3D" id="3.40.50.300">
    <property type="entry name" value="P-loop containing nucleotide triphosphate hydrolases"/>
    <property type="match status" value="1"/>
</dbReference>
<keyword evidence="5 6" id="KW-0238">DNA-binding</keyword>
<dbReference type="PANTHER" id="PTHR32182:SF0">
    <property type="entry name" value="DNA REPLICATION AND REPAIR PROTEIN RECF"/>
    <property type="match status" value="1"/>
</dbReference>
<dbReference type="GO" id="GO:0005737">
    <property type="term" value="C:cytoplasm"/>
    <property type="evidence" value="ECO:0007669"/>
    <property type="project" value="UniProtKB-SubCell"/>
</dbReference>
<accession>A0A955I339</accession>
<reference evidence="8" key="1">
    <citation type="submission" date="2020-04" db="EMBL/GenBank/DDBJ databases">
        <authorList>
            <person name="Zhang T."/>
        </authorList>
    </citation>
    <scope>NUCLEOTIDE SEQUENCE</scope>
    <source>
        <strain evidence="8">HKST-UBA17</strain>
    </source>
</reference>
<comment type="subcellular location">
    <subcellularLocation>
        <location evidence="6">Cytoplasm</location>
    </subcellularLocation>
</comment>
<dbReference type="GO" id="GO:0003697">
    <property type="term" value="F:single-stranded DNA binding"/>
    <property type="evidence" value="ECO:0007669"/>
    <property type="project" value="UniProtKB-UniRule"/>
</dbReference>
<dbReference type="NCBIfam" id="TIGR00611">
    <property type="entry name" value="recf"/>
    <property type="match status" value="1"/>
</dbReference>
<keyword evidence="2 6" id="KW-0235">DNA replication</keyword>
<name>A0A955I339_9BACT</name>
<comment type="function">
    <text evidence="6">The RecF protein is involved in DNA metabolism; it is required for DNA replication and normal SOS inducibility. RecF binds preferentially to single-stranded, linear DNA. It also seems to bind ATP.</text>
</comment>
<keyword evidence="4 6" id="KW-0067">ATP-binding</keyword>
<dbReference type="GO" id="GO:0005524">
    <property type="term" value="F:ATP binding"/>
    <property type="evidence" value="ECO:0007669"/>
    <property type="project" value="UniProtKB-UniRule"/>
</dbReference>
<keyword evidence="6" id="KW-0227">DNA damage</keyword>
<comment type="similarity">
    <text evidence="6">Belongs to the RecF family.</text>
</comment>
<protein>
    <recommendedName>
        <fullName evidence="6">DNA replication and repair protein RecF</fullName>
    </recommendedName>
</protein>
<keyword evidence="3 6" id="KW-0547">Nucleotide-binding</keyword>
<dbReference type="GO" id="GO:0006260">
    <property type="term" value="P:DNA replication"/>
    <property type="evidence" value="ECO:0007669"/>
    <property type="project" value="UniProtKB-UniRule"/>
</dbReference>
<sequence length="358" mass="41600">MKLTNFRKFEKVEFDLDSDLVVIHGDNAVGKSTILEALHFITNHHSPFTSELQHLYRNTITDDVYFRIEADIVKDGDTRTYALFQNGGSKQYIIDGHRTTKKKFRELVASTIFSPEQIEQLMISPQQRRDFLNSLILKVDPDYEELLSKFNRVLKQRNSYVKRLAKHFYETGEVMSDDRQLRYWSELLSKFSANVMSARINYIEQMFDDDFRMEYRPSLQLEGFESLADLGSLQGNHFNAMMERVRRDIAVGHTTIGAHRDDWGIDAGKDIRSEGSRGEKRLAIGRIIFRSQEIYNEKNGFYPLLMLDDISSELDDRNTTSILDKDLISKQQTIITTIKLHDLPQEVLDNAKVIELKA</sequence>
<evidence type="ECO:0000259" key="7">
    <source>
        <dbReference type="Pfam" id="PF02463"/>
    </source>
</evidence>
<dbReference type="Gene3D" id="1.20.1050.90">
    <property type="entry name" value="RecF/RecN/SMC, N-terminal domain"/>
    <property type="match status" value="1"/>
</dbReference>
<evidence type="ECO:0000256" key="1">
    <source>
        <dbReference type="ARBA" id="ARBA00022490"/>
    </source>
</evidence>
<dbReference type="HAMAP" id="MF_00365">
    <property type="entry name" value="RecF"/>
    <property type="match status" value="1"/>
</dbReference>
<evidence type="ECO:0000313" key="8">
    <source>
        <dbReference type="EMBL" id="MCA9377099.1"/>
    </source>
</evidence>
<comment type="caution">
    <text evidence="8">The sequence shown here is derived from an EMBL/GenBank/DDBJ whole genome shotgun (WGS) entry which is preliminary data.</text>
</comment>
<feature type="binding site" evidence="6">
    <location>
        <begin position="25"/>
        <end position="32"/>
    </location>
    <ligand>
        <name>ATP</name>
        <dbReference type="ChEBI" id="CHEBI:30616"/>
    </ligand>
</feature>
<dbReference type="AlphaFoldDB" id="A0A955I339"/>
<keyword evidence="6" id="KW-0742">SOS response</keyword>
<dbReference type="GO" id="GO:0009432">
    <property type="term" value="P:SOS response"/>
    <property type="evidence" value="ECO:0007669"/>
    <property type="project" value="UniProtKB-UniRule"/>
</dbReference>
<evidence type="ECO:0000313" key="9">
    <source>
        <dbReference type="Proteomes" id="UP000741282"/>
    </source>
</evidence>
<evidence type="ECO:0000256" key="6">
    <source>
        <dbReference type="HAMAP-Rule" id="MF_00365"/>
    </source>
</evidence>
<dbReference type="Proteomes" id="UP000741282">
    <property type="component" value="Unassembled WGS sequence"/>
</dbReference>
<dbReference type="InterPro" id="IPR003395">
    <property type="entry name" value="RecF/RecN/SMC_N"/>
</dbReference>
<dbReference type="InterPro" id="IPR027417">
    <property type="entry name" value="P-loop_NTPase"/>
</dbReference>
<evidence type="ECO:0000256" key="5">
    <source>
        <dbReference type="ARBA" id="ARBA00023125"/>
    </source>
</evidence>